<proteinExistence type="predicted"/>
<organism evidence="3 4">
    <name type="scientific">Nesidiocoris tenuis</name>
    <dbReference type="NCBI Taxonomy" id="355587"/>
    <lineage>
        <taxon>Eukaryota</taxon>
        <taxon>Metazoa</taxon>
        <taxon>Ecdysozoa</taxon>
        <taxon>Arthropoda</taxon>
        <taxon>Hexapoda</taxon>
        <taxon>Insecta</taxon>
        <taxon>Pterygota</taxon>
        <taxon>Neoptera</taxon>
        <taxon>Paraneoptera</taxon>
        <taxon>Hemiptera</taxon>
        <taxon>Heteroptera</taxon>
        <taxon>Panheteroptera</taxon>
        <taxon>Cimicomorpha</taxon>
        <taxon>Miridae</taxon>
        <taxon>Dicyphina</taxon>
        <taxon>Nesidiocoris</taxon>
    </lineage>
</organism>
<dbReference type="OrthoDB" id="160294at2759"/>
<feature type="compositionally biased region" description="Basic and acidic residues" evidence="1">
    <location>
        <begin position="1"/>
        <end position="10"/>
    </location>
</feature>
<reference evidence="3 4" key="1">
    <citation type="submission" date="2020-02" db="EMBL/GenBank/DDBJ databases">
        <authorList>
            <person name="Ferguson B K."/>
        </authorList>
    </citation>
    <scope>NUCLEOTIDE SEQUENCE [LARGE SCALE GENOMIC DNA]</scope>
</reference>
<dbReference type="InterPro" id="IPR050733">
    <property type="entry name" value="Vitellogenin/Apolipophorin"/>
</dbReference>
<feature type="domain" description="VWFD" evidence="2">
    <location>
        <begin position="1"/>
        <end position="120"/>
    </location>
</feature>
<protein>
    <recommendedName>
        <fullName evidence="2">VWFD domain-containing protein</fullName>
    </recommendedName>
</protein>
<evidence type="ECO:0000256" key="1">
    <source>
        <dbReference type="SAM" id="MobiDB-lite"/>
    </source>
</evidence>
<keyword evidence="4" id="KW-1185">Reference proteome</keyword>
<dbReference type="GO" id="GO:0005319">
    <property type="term" value="F:lipid transporter activity"/>
    <property type="evidence" value="ECO:0007669"/>
    <property type="project" value="TreeGrafter"/>
</dbReference>
<evidence type="ECO:0000313" key="4">
    <source>
        <dbReference type="Proteomes" id="UP000479000"/>
    </source>
</evidence>
<feature type="region of interest" description="Disordered" evidence="1">
    <location>
        <begin position="1"/>
        <end position="31"/>
    </location>
</feature>
<dbReference type="Proteomes" id="UP000479000">
    <property type="component" value="Unassembled WGS sequence"/>
</dbReference>
<dbReference type="PROSITE" id="PS51233">
    <property type="entry name" value="VWFD"/>
    <property type="match status" value="1"/>
</dbReference>
<dbReference type="AlphaFoldDB" id="A0A6H5HKZ6"/>
<dbReference type="PANTHER" id="PTHR23345">
    <property type="entry name" value="VITELLOGENIN-RELATED"/>
    <property type="match status" value="1"/>
</dbReference>
<dbReference type="InterPro" id="IPR001846">
    <property type="entry name" value="VWF_type-D"/>
</dbReference>
<sequence length="174" mass="19292">MAQQDRKTGEVKFNGKKANFDSKSSDSFQDEQGNNVVQVVAEPTGAIQLKSEKYGIAIYYDGVRLMLQVSGTYRGQMRGLCGTFNGEQADDFTSPKNCVLKNNYEFAASYAVPDSSLTSPAKELRQRAERADCYYKSVMFGNVINENGADRWSTRGGKNLARNSSNMIANKPIR</sequence>
<gene>
    <name evidence="3" type="ORF">NTEN_LOCUS22443</name>
</gene>
<name>A0A6H5HKZ6_9HEMI</name>
<evidence type="ECO:0000259" key="2">
    <source>
        <dbReference type="PROSITE" id="PS51233"/>
    </source>
</evidence>
<dbReference type="Pfam" id="PF00094">
    <property type="entry name" value="VWD"/>
    <property type="match status" value="1"/>
</dbReference>
<evidence type="ECO:0000313" key="3">
    <source>
        <dbReference type="EMBL" id="CAB0018634.1"/>
    </source>
</evidence>
<dbReference type="PANTHER" id="PTHR23345:SF15">
    <property type="entry name" value="VITELLOGENIN 1-RELATED"/>
    <property type="match status" value="1"/>
</dbReference>
<accession>A0A6H5HKZ6</accession>
<dbReference type="EMBL" id="CADCXU010033060">
    <property type="protein sequence ID" value="CAB0018634.1"/>
    <property type="molecule type" value="Genomic_DNA"/>
</dbReference>